<accession>A0A0H2XB25</accession>
<dbReference type="InterPro" id="IPR001155">
    <property type="entry name" value="OxRdtase_FMN_N"/>
</dbReference>
<dbReference type="GO" id="GO:0005829">
    <property type="term" value="C:cytosol"/>
    <property type="evidence" value="ECO:0007669"/>
    <property type="project" value="TreeGrafter"/>
</dbReference>
<dbReference type="InterPro" id="IPR045247">
    <property type="entry name" value="Oye-like"/>
</dbReference>
<dbReference type="Pfam" id="PF00724">
    <property type="entry name" value="Oxidored_FMN"/>
    <property type="match status" value="1"/>
</dbReference>
<evidence type="ECO:0000256" key="3">
    <source>
        <dbReference type="ARBA" id="ARBA00023002"/>
    </source>
</evidence>
<dbReference type="Gene3D" id="3.20.20.70">
    <property type="entry name" value="Aldolase class I"/>
    <property type="match status" value="1"/>
</dbReference>
<evidence type="ECO:0000256" key="2">
    <source>
        <dbReference type="ARBA" id="ARBA00005979"/>
    </source>
</evidence>
<dbReference type="GeneID" id="58014088"/>
<evidence type="ECO:0000313" key="6">
    <source>
        <dbReference type="Proteomes" id="UP000000420"/>
    </source>
</evidence>
<evidence type="ECO:0000256" key="1">
    <source>
        <dbReference type="ARBA" id="ARBA00001917"/>
    </source>
</evidence>
<feature type="domain" description="NADH:flavin oxidoreductase/NADH oxidase N-terminal" evidence="4">
    <location>
        <begin position="9"/>
        <end position="339"/>
    </location>
</feature>
<dbReference type="GO" id="GO:0010181">
    <property type="term" value="F:FMN binding"/>
    <property type="evidence" value="ECO:0007669"/>
    <property type="project" value="InterPro"/>
</dbReference>
<dbReference type="GO" id="GO:0016628">
    <property type="term" value="F:oxidoreductase activity, acting on the CH-CH group of donors, NAD or NADP as acceptor"/>
    <property type="evidence" value="ECO:0007669"/>
    <property type="project" value="UniProtKB-ARBA"/>
</dbReference>
<organism evidence="5 6">
    <name type="scientific">Xanthomonas campestris pv. campestris (strain 8004)</name>
    <dbReference type="NCBI Taxonomy" id="314565"/>
    <lineage>
        <taxon>Bacteria</taxon>
        <taxon>Pseudomonadati</taxon>
        <taxon>Pseudomonadota</taxon>
        <taxon>Gammaproteobacteria</taxon>
        <taxon>Lysobacterales</taxon>
        <taxon>Lysobacteraceae</taxon>
        <taxon>Xanthomonas</taxon>
    </lineage>
</organism>
<dbReference type="HOGENOM" id="CLU_012153_0_0_6"/>
<dbReference type="Proteomes" id="UP000000420">
    <property type="component" value="Chromosome"/>
</dbReference>
<comment type="cofactor">
    <cofactor evidence="1">
        <name>FMN</name>
        <dbReference type="ChEBI" id="CHEBI:58210"/>
    </cofactor>
</comment>
<gene>
    <name evidence="5" type="ordered locus">XC_2924</name>
</gene>
<dbReference type="FunFam" id="3.20.20.70:FF:000059">
    <property type="entry name" value="N-ethylmaleimide reductase, FMN-linked"/>
    <property type="match status" value="1"/>
</dbReference>
<comment type="similarity">
    <text evidence="2">Belongs to the NADH:flavin oxidoreductase/NADH oxidase family.</text>
</comment>
<dbReference type="InterPro" id="IPR013785">
    <property type="entry name" value="Aldolase_TIM"/>
</dbReference>
<proteinExistence type="inferred from homology"/>
<dbReference type="PANTHER" id="PTHR22893">
    <property type="entry name" value="NADH OXIDOREDUCTASE-RELATED"/>
    <property type="match status" value="1"/>
</dbReference>
<name>A0A0H2XB25_XANC8</name>
<dbReference type="PANTHER" id="PTHR22893:SF91">
    <property type="entry name" value="NADPH DEHYDROGENASE 2-RELATED"/>
    <property type="match status" value="1"/>
</dbReference>
<dbReference type="AlphaFoldDB" id="A0A0H2XB25"/>
<dbReference type="SUPFAM" id="SSF51395">
    <property type="entry name" value="FMN-linked oxidoreductases"/>
    <property type="match status" value="1"/>
</dbReference>
<keyword evidence="3" id="KW-0560">Oxidoreductase</keyword>
<dbReference type="RefSeq" id="WP_011036508.1">
    <property type="nucleotide sequence ID" value="NC_007086.1"/>
</dbReference>
<protein>
    <submittedName>
        <fullName evidence="5">GTN reductase</fullName>
    </submittedName>
</protein>
<evidence type="ECO:0000313" key="5">
    <source>
        <dbReference type="EMBL" id="AAY49972.1"/>
    </source>
</evidence>
<sequence>MSTSTPSPLFSPVRLGALDLSNRVIMAPLTRNRAVAGAVPSPLAVEYYAQRATAGLIIAEGTQISPLGQGYLDTPGIHTPAQVEGWRAVTDAVHRQGGKIALQLWHVGRVSHTSLLPPGEVPVAPSAIRSTGKTFTAQGFSDVSEPRALALEEIPALIEDYRAAARNAIDAGFDGVEVHAANGYLIDQFLRDGSNQRTDAYGGDIENRTRLLAEVVQAIADEIGAERTGVRLSPVTPVYDMHDSDPQALFERAVERLNLIGGLAFVHVIEGATGGPRDNIAFDYTALRAKFDGAWISNNGYDKAMAEQAISRGDTDAVSFGRAYIANPDLVRRLREDAPLAEPNQATLYGGGAEGYTDYPALPA</sequence>
<evidence type="ECO:0000259" key="4">
    <source>
        <dbReference type="Pfam" id="PF00724"/>
    </source>
</evidence>
<reference evidence="5 6" key="1">
    <citation type="journal article" date="2005" name="Genome Res.">
        <title>Comparative and functional genomic analyses of the pathogenicity of phytopathogen Xanthomonas campestris pv. campestris.</title>
        <authorList>
            <person name="Qian W."/>
            <person name="Jia Y."/>
            <person name="Ren S.X."/>
            <person name="He Y.Q."/>
            <person name="Feng J.X."/>
            <person name="Lu L.F."/>
            <person name="Sun Q."/>
            <person name="Ying G."/>
            <person name="Tang D.J."/>
            <person name="Tang H."/>
            <person name="Wu W."/>
            <person name="Hao P."/>
            <person name="Wang L."/>
            <person name="Jiang B.L."/>
            <person name="Zeng S."/>
            <person name="Gu W.Y."/>
            <person name="Lu G."/>
            <person name="Rong L."/>
            <person name="Tian Y."/>
            <person name="Yao Z."/>
            <person name="Fu G."/>
            <person name="Chen B."/>
            <person name="Fang R."/>
            <person name="Qiang B."/>
            <person name="Chen Z."/>
            <person name="Zhao G.P."/>
            <person name="Tang J.L."/>
            <person name="He C."/>
        </authorList>
    </citation>
    <scope>NUCLEOTIDE SEQUENCE [LARGE SCALE GENOMIC DNA]</scope>
    <source>
        <strain evidence="5 6">8004</strain>
    </source>
</reference>
<dbReference type="EMBL" id="CP000050">
    <property type="protein sequence ID" value="AAY49972.1"/>
    <property type="molecule type" value="Genomic_DNA"/>
</dbReference>
<dbReference type="CDD" id="cd02933">
    <property type="entry name" value="OYE_like_FMN"/>
    <property type="match status" value="1"/>
</dbReference>
<dbReference type="KEGG" id="xcb:XC_2924"/>